<reference evidence="4" key="1">
    <citation type="submission" date="2016-02" db="EMBL/GenBank/DDBJ databases">
        <title>Draft genome sequence of Microdochium bolleyi, a fungal endophyte of beachgrass.</title>
        <authorList>
            <consortium name="DOE Joint Genome Institute"/>
            <person name="David A.S."/>
            <person name="May G."/>
            <person name="Haridas S."/>
            <person name="Lim J."/>
            <person name="Wang M."/>
            <person name="Labutti K."/>
            <person name="Lipzen A."/>
            <person name="Barry K."/>
            <person name="Grigoriev I.V."/>
        </authorList>
    </citation>
    <scope>NUCLEOTIDE SEQUENCE [LARGE SCALE GENOMIC DNA]</scope>
    <source>
        <strain evidence="4">J235TASD1</strain>
    </source>
</reference>
<feature type="region of interest" description="Disordered" evidence="1">
    <location>
        <begin position="245"/>
        <end position="373"/>
    </location>
</feature>
<feature type="region of interest" description="Disordered" evidence="1">
    <location>
        <begin position="194"/>
        <end position="224"/>
    </location>
</feature>
<accession>A0A136J3X2</accession>
<name>A0A136J3X2_9PEZI</name>
<dbReference type="Proteomes" id="UP000070501">
    <property type="component" value="Unassembled WGS sequence"/>
</dbReference>
<evidence type="ECO:0000313" key="3">
    <source>
        <dbReference type="EMBL" id="KXJ91877.1"/>
    </source>
</evidence>
<keyword evidence="2" id="KW-0812">Transmembrane</keyword>
<feature type="compositionally biased region" description="Low complexity" evidence="1">
    <location>
        <begin position="247"/>
        <end position="262"/>
    </location>
</feature>
<dbReference type="EMBL" id="KQ964249">
    <property type="protein sequence ID" value="KXJ91877.1"/>
    <property type="molecule type" value="Genomic_DNA"/>
</dbReference>
<feature type="compositionally biased region" description="Low complexity" evidence="1">
    <location>
        <begin position="281"/>
        <end position="291"/>
    </location>
</feature>
<sequence length="401" mass="41904">MTVDATKNDITSVKEFPYHIPGYPFPTTIGSIGSAFPAVLTPSSSINMPIATATTSYTTSTKENDFAGMAFTYQLPGYPISSATDSASPSTSSYMNLSPGSSTLPTSPTISFTTITPRPTIITATFTASPLQDDATTSATPTASSAIANEKINDFKPGGNQFWIIIGILVVGVLVLLGCIAALVLCRRRQRQRGTEVRNLVSSSSDSSGGGSGSTASSSSQHNTSIVAIGRRKGSSSVEAAPVPFYSPSNSSSPSSLAASPATEDTSPLSGSRLMDAICGENAQNQQQEQQQQRKKKSITTPARHIGDTSIDAAPEEPKEQVHICDTCHQPLTQGPPPLGGAYIVSGDRGEQQQQQHRSSSISAAGGRIFSGSAPPPRKVVCRACMAAREGGVTDRLRWGN</sequence>
<evidence type="ECO:0000313" key="4">
    <source>
        <dbReference type="Proteomes" id="UP000070501"/>
    </source>
</evidence>
<keyword evidence="4" id="KW-1185">Reference proteome</keyword>
<dbReference type="InParanoid" id="A0A136J3X2"/>
<keyword evidence="2" id="KW-1133">Transmembrane helix</keyword>
<protein>
    <submittedName>
        <fullName evidence="3">Uncharacterized protein</fullName>
    </submittedName>
</protein>
<organism evidence="3 4">
    <name type="scientific">Microdochium bolleyi</name>
    <dbReference type="NCBI Taxonomy" id="196109"/>
    <lineage>
        <taxon>Eukaryota</taxon>
        <taxon>Fungi</taxon>
        <taxon>Dikarya</taxon>
        <taxon>Ascomycota</taxon>
        <taxon>Pezizomycotina</taxon>
        <taxon>Sordariomycetes</taxon>
        <taxon>Xylariomycetidae</taxon>
        <taxon>Xylariales</taxon>
        <taxon>Microdochiaceae</taxon>
        <taxon>Microdochium</taxon>
    </lineage>
</organism>
<evidence type="ECO:0000256" key="2">
    <source>
        <dbReference type="SAM" id="Phobius"/>
    </source>
</evidence>
<proteinExistence type="predicted"/>
<feature type="transmembrane region" description="Helical" evidence="2">
    <location>
        <begin position="162"/>
        <end position="185"/>
    </location>
</feature>
<keyword evidence="2" id="KW-0472">Membrane</keyword>
<evidence type="ECO:0000256" key="1">
    <source>
        <dbReference type="SAM" id="MobiDB-lite"/>
    </source>
</evidence>
<gene>
    <name evidence="3" type="ORF">Micbo1qcDRAFT_223982</name>
</gene>
<dbReference type="AlphaFoldDB" id="A0A136J3X2"/>